<keyword evidence="12" id="KW-1185">Reference proteome</keyword>
<dbReference type="SUPFAM" id="SSF51735">
    <property type="entry name" value="NAD(P)-binding Rossmann-fold domains"/>
    <property type="match status" value="1"/>
</dbReference>
<feature type="binding site" evidence="8">
    <location>
        <position position="347"/>
    </location>
    <ligand>
        <name>NAD(+)</name>
        <dbReference type="ChEBI" id="CHEBI:57540"/>
    </ligand>
</feature>
<organism evidence="12 13">
    <name type="scientific">Octopus sinensis</name>
    <name type="common">East Asian common octopus</name>
    <dbReference type="NCBI Taxonomy" id="2607531"/>
    <lineage>
        <taxon>Eukaryota</taxon>
        <taxon>Metazoa</taxon>
        <taxon>Spiralia</taxon>
        <taxon>Lophotrochozoa</taxon>
        <taxon>Mollusca</taxon>
        <taxon>Cephalopoda</taxon>
        <taxon>Coleoidea</taxon>
        <taxon>Octopodiformes</taxon>
        <taxon>Octopoda</taxon>
        <taxon>Incirrata</taxon>
        <taxon>Octopodidae</taxon>
        <taxon>Octopus</taxon>
    </lineage>
</organism>
<dbReference type="SMART" id="SM00996">
    <property type="entry name" value="AdoHcyase"/>
    <property type="match status" value="1"/>
</dbReference>
<dbReference type="NCBIfam" id="TIGR00936">
    <property type="entry name" value="ahcY"/>
    <property type="match status" value="1"/>
</dbReference>
<dbReference type="Pfam" id="PF05221">
    <property type="entry name" value="AdoHcyase"/>
    <property type="match status" value="1"/>
</dbReference>
<feature type="binding site" evidence="7">
    <location>
        <position position="191"/>
    </location>
    <ligand>
        <name>substrate</name>
    </ligand>
</feature>
<evidence type="ECO:0000256" key="5">
    <source>
        <dbReference type="ARBA" id="ARBA00023027"/>
    </source>
</evidence>
<dbReference type="EC" id="3.13.2.1" evidence="6 9"/>
<keyword evidence="5 8" id="KW-0520">NAD</keyword>
<feature type="binding site" evidence="8">
    <location>
        <position position="244"/>
    </location>
    <ligand>
        <name>NAD(+)</name>
        <dbReference type="ChEBI" id="CHEBI:57540"/>
    </ligand>
</feature>
<dbReference type="NCBIfam" id="NF004005">
    <property type="entry name" value="PRK05476.2-3"/>
    <property type="match status" value="1"/>
</dbReference>
<evidence type="ECO:0000256" key="2">
    <source>
        <dbReference type="ARBA" id="ARBA00007122"/>
    </source>
</evidence>
<protein>
    <recommendedName>
        <fullName evidence="6 9">Adenosylhomocysteinase</fullName>
        <ecNumber evidence="6 9">3.13.2.1</ecNumber>
    </recommendedName>
</protein>
<feature type="binding site" evidence="7">
    <location>
        <position position="132"/>
    </location>
    <ligand>
        <name>substrate</name>
    </ligand>
</feature>
<feature type="binding site" evidence="8">
    <location>
        <begin position="223"/>
        <end position="228"/>
    </location>
    <ligand>
        <name>NAD(+)</name>
        <dbReference type="ChEBI" id="CHEBI:57540"/>
    </ligand>
</feature>
<evidence type="ECO:0000256" key="6">
    <source>
        <dbReference type="ARBA" id="ARBA00034527"/>
    </source>
</evidence>
<dbReference type="Pfam" id="PF00670">
    <property type="entry name" value="AdoHcyase_NAD"/>
    <property type="match status" value="1"/>
</dbReference>
<dbReference type="InterPro" id="IPR000043">
    <property type="entry name" value="Adenosylhomocysteinase-like"/>
</dbReference>
<dbReference type="InterPro" id="IPR015878">
    <property type="entry name" value="Ado_hCys_hydrolase_NAD-bd"/>
</dbReference>
<comment type="catalytic activity">
    <reaction evidence="9">
        <text>S-adenosyl-L-homocysteine + H2O = L-homocysteine + adenosine</text>
        <dbReference type="Rhea" id="RHEA:21708"/>
        <dbReference type="ChEBI" id="CHEBI:15377"/>
        <dbReference type="ChEBI" id="CHEBI:16335"/>
        <dbReference type="ChEBI" id="CHEBI:57856"/>
        <dbReference type="ChEBI" id="CHEBI:58199"/>
        <dbReference type="EC" id="3.13.2.1"/>
    </reaction>
</comment>
<dbReference type="KEGG" id="osn:115216611"/>
<feature type="domain" description="S-adenosyl-L-homocysteine hydrolase NAD binding" evidence="11">
    <location>
        <begin position="192"/>
        <end position="353"/>
    </location>
</feature>
<dbReference type="HAMAP" id="MF_00563">
    <property type="entry name" value="AdoHcyase"/>
    <property type="match status" value="1"/>
</dbReference>
<dbReference type="PROSITE" id="PS00739">
    <property type="entry name" value="ADOHCYASE_2"/>
    <property type="match status" value="1"/>
</dbReference>
<evidence type="ECO:0000256" key="1">
    <source>
        <dbReference type="ARBA" id="ARBA00005195"/>
    </source>
</evidence>
<dbReference type="PROSITE" id="PS00738">
    <property type="entry name" value="ADOHCYASE_1"/>
    <property type="match status" value="1"/>
</dbReference>
<feature type="binding site" evidence="7">
    <location>
        <position position="157"/>
    </location>
    <ligand>
        <name>substrate</name>
    </ligand>
</feature>
<dbReference type="GO" id="GO:0005829">
    <property type="term" value="C:cytosol"/>
    <property type="evidence" value="ECO:0007669"/>
    <property type="project" value="TreeGrafter"/>
</dbReference>
<dbReference type="GO" id="GO:0004013">
    <property type="term" value="F:adenosylhomocysteinase activity"/>
    <property type="evidence" value="ECO:0007669"/>
    <property type="project" value="UniProtKB-EC"/>
</dbReference>
<feature type="binding site" evidence="8">
    <location>
        <begin position="158"/>
        <end position="160"/>
    </location>
    <ligand>
        <name>NAD(+)</name>
        <dbReference type="ChEBI" id="CHEBI:57540"/>
    </ligand>
</feature>
<feature type="binding site" evidence="8">
    <location>
        <position position="249"/>
    </location>
    <ligand>
        <name>NAD(+)</name>
        <dbReference type="ChEBI" id="CHEBI:57540"/>
    </ligand>
</feature>
<dbReference type="GO" id="GO:0033353">
    <property type="term" value="P:S-adenosylmethionine cycle"/>
    <property type="evidence" value="ECO:0007669"/>
    <property type="project" value="TreeGrafter"/>
</dbReference>
<dbReference type="AlphaFoldDB" id="A0A6P7SUK9"/>
<dbReference type="InterPro" id="IPR036291">
    <property type="entry name" value="NAD(P)-bd_dom_sf"/>
</dbReference>
<gene>
    <name evidence="13 14" type="primary">LOC115216611</name>
</gene>
<keyword evidence="3 9" id="KW-0554">One-carbon metabolism</keyword>
<evidence type="ECO:0000256" key="9">
    <source>
        <dbReference type="RuleBase" id="RU000548"/>
    </source>
</evidence>
<comment type="pathway">
    <text evidence="1 9">Amino-acid biosynthesis; L-homocysteine biosynthesis; L-homocysteine from S-adenosyl-L-homocysteine: step 1/1.</text>
</comment>
<dbReference type="Proteomes" id="UP000515154">
    <property type="component" value="Linkage group LG1"/>
</dbReference>
<evidence type="ECO:0000259" key="11">
    <source>
        <dbReference type="SMART" id="SM00997"/>
    </source>
</evidence>
<proteinExistence type="inferred from homology"/>
<dbReference type="InterPro" id="IPR042172">
    <property type="entry name" value="Adenosylhomocyst_ase-like_sf"/>
</dbReference>
<reference evidence="13 14" key="1">
    <citation type="submission" date="2025-08" db="UniProtKB">
        <authorList>
            <consortium name="RefSeq"/>
        </authorList>
    </citation>
    <scope>IDENTIFICATION</scope>
</reference>
<evidence type="ECO:0000313" key="13">
    <source>
        <dbReference type="RefSeq" id="XP_029641952.1"/>
    </source>
</evidence>
<dbReference type="PIRSF" id="PIRSF001109">
    <property type="entry name" value="Ad_hcy_hydrolase"/>
    <property type="match status" value="1"/>
</dbReference>
<comment type="similarity">
    <text evidence="2 10">Belongs to the adenosylhomocysteinase family.</text>
</comment>
<dbReference type="PANTHER" id="PTHR23420:SF0">
    <property type="entry name" value="ADENOSYLHOMOCYSTEINASE"/>
    <property type="match status" value="1"/>
</dbReference>
<dbReference type="RefSeq" id="XP_029641952.1">
    <property type="nucleotide sequence ID" value="XM_029786092.2"/>
</dbReference>
<feature type="binding site" evidence="8">
    <location>
        <begin position="300"/>
        <end position="302"/>
    </location>
    <ligand>
        <name>NAD(+)</name>
        <dbReference type="ChEBI" id="CHEBI:57540"/>
    </ligand>
</feature>
<keyword evidence="4 9" id="KW-0378">Hydrolase</keyword>
<feature type="binding site" evidence="7">
    <location>
        <position position="187"/>
    </location>
    <ligand>
        <name>substrate</name>
    </ligand>
</feature>
<evidence type="ECO:0000256" key="10">
    <source>
        <dbReference type="RuleBase" id="RU004166"/>
    </source>
</evidence>
<comment type="cofactor">
    <cofactor evidence="8 9">
        <name>NAD(+)</name>
        <dbReference type="ChEBI" id="CHEBI:57540"/>
    </cofactor>
    <text evidence="8 9">Binds 1 NAD(+) per subunit.</text>
</comment>
<feature type="binding site" evidence="8">
    <location>
        <position position="354"/>
    </location>
    <ligand>
        <name>NAD(+)</name>
        <dbReference type="ChEBI" id="CHEBI:57540"/>
    </ligand>
</feature>
<dbReference type="SUPFAM" id="SSF52283">
    <property type="entry name" value="Formate/glycerate dehydrogenase catalytic domain-like"/>
    <property type="match status" value="1"/>
</dbReference>
<evidence type="ECO:0000256" key="4">
    <source>
        <dbReference type="ARBA" id="ARBA00022801"/>
    </source>
</evidence>
<evidence type="ECO:0000313" key="12">
    <source>
        <dbReference type="Proteomes" id="UP000515154"/>
    </source>
</evidence>
<name>A0A6P7SUK9_9MOLL</name>
<dbReference type="GO" id="GO:0006730">
    <property type="term" value="P:one-carbon metabolic process"/>
    <property type="evidence" value="ECO:0007669"/>
    <property type="project" value="UniProtKB-KW"/>
</dbReference>
<feature type="binding site" evidence="7">
    <location>
        <position position="57"/>
    </location>
    <ligand>
        <name>substrate</name>
    </ligand>
</feature>
<evidence type="ECO:0000256" key="3">
    <source>
        <dbReference type="ARBA" id="ARBA00022563"/>
    </source>
</evidence>
<evidence type="ECO:0000256" key="8">
    <source>
        <dbReference type="PIRSR" id="PIRSR001109-2"/>
    </source>
</evidence>
<dbReference type="RefSeq" id="XP_036358577.1">
    <property type="nucleotide sequence ID" value="XM_036502684.1"/>
</dbReference>
<dbReference type="FunFam" id="3.40.50.1480:FF:000004">
    <property type="entry name" value="Adenosylhomocysteinase"/>
    <property type="match status" value="1"/>
</dbReference>
<dbReference type="Gene3D" id="3.40.50.720">
    <property type="entry name" value="NAD(P)-binding Rossmann-like Domain"/>
    <property type="match status" value="1"/>
</dbReference>
<dbReference type="SMART" id="SM00997">
    <property type="entry name" value="AdoHcyase_NAD"/>
    <property type="match status" value="1"/>
</dbReference>
<dbReference type="InterPro" id="IPR020082">
    <property type="entry name" value="S-Ado-L-homoCys_hydrolase_CS"/>
</dbReference>
<dbReference type="CDD" id="cd00401">
    <property type="entry name" value="SAHH"/>
    <property type="match status" value="1"/>
</dbReference>
<dbReference type="FunFam" id="3.40.50.720:FF:000004">
    <property type="entry name" value="Adenosylhomocysteinase"/>
    <property type="match status" value="1"/>
</dbReference>
<dbReference type="UniPathway" id="UPA00314">
    <property type="reaction ID" value="UER00076"/>
</dbReference>
<evidence type="ECO:0000313" key="14">
    <source>
        <dbReference type="RefSeq" id="XP_036358577.1"/>
    </source>
</evidence>
<accession>A0A6P7SUK9</accession>
<dbReference type="Gene3D" id="3.40.50.1480">
    <property type="entry name" value="Adenosylhomocysteinase-like"/>
    <property type="match status" value="1"/>
</dbReference>
<sequence length="431" mass="47618">MASKPPYKVADIKLAESGRLAITLAEKEMPGLMEMRKRYGSNKILKGARIAGCLHMTVQTAVLIETLTELGAEVQWSSCNIFSTQDNAAAAIAKTGVPVYAWKGETDEEYIWCIEQTLYFKDGQPLNLILDDGGDLTNLIHTKYPQLLEGIKGLSEETTTGVHNLYKMLERKQLKVPAINVNDSVTKSKFDNLYGCRESLVDGIKRATDIMLAGKVAVVAGYGDVGKGCAQSLRGFGTRVIVTEIDPINALQAAMEGYEVTTMDEACKIGRIFVTTTGCRDIITPKHLMEMPDDAIVCNIGHFDVEIDVDWLNKNAVEKVVIQPQVDRYTLKNGRHVIILAEGRLVNLGCAHGHPSFVMSNSFTNQTLAQIELWTKKYSIGVHFLPKKLDEEVASLHLGHLGVKLTELTDAQATYLGVDKKGPFKPDHYRY</sequence>
<dbReference type="PANTHER" id="PTHR23420">
    <property type="entry name" value="ADENOSYLHOMOCYSTEINASE"/>
    <property type="match status" value="1"/>
</dbReference>
<evidence type="ECO:0000256" key="7">
    <source>
        <dbReference type="PIRSR" id="PIRSR001109-1"/>
    </source>
</evidence>